<evidence type="ECO:0000313" key="3">
    <source>
        <dbReference type="Proteomes" id="UP000326565"/>
    </source>
</evidence>
<dbReference type="EMBL" id="ML732205">
    <property type="protein sequence ID" value="KAB8074724.1"/>
    <property type="molecule type" value="Genomic_DNA"/>
</dbReference>
<evidence type="ECO:0000256" key="1">
    <source>
        <dbReference type="SAM" id="MobiDB-lite"/>
    </source>
</evidence>
<feature type="region of interest" description="Disordered" evidence="1">
    <location>
        <begin position="25"/>
        <end position="93"/>
    </location>
</feature>
<feature type="compositionally biased region" description="Low complexity" evidence="1">
    <location>
        <begin position="44"/>
        <end position="54"/>
    </location>
</feature>
<feature type="compositionally biased region" description="Basic residues" evidence="1">
    <location>
        <begin position="73"/>
        <end position="82"/>
    </location>
</feature>
<reference evidence="2 3" key="1">
    <citation type="submission" date="2019-04" db="EMBL/GenBank/DDBJ databases">
        <title>Friends and foes A comparative genomics study of 23 Aspergillus species from section Flavi.</title>
        <authorList>
            <consortium name="DOE Joint Genome Institute"/>
            <person name="Kjaerbolling I."/>
            <person name="Vesth T."/>
            <person name="Frisvad J.C."/>
            <person name="Nybo J.L."/>
            <person name="Theobald S."/>
            <person name="Kildgaard S."/>
            <person name="Isbrandt T."/>
            <person name="Kuo A."/>
            <person name="Sato A."/>
            <person name="Lyhne E.K."/>
            <person name="Kogle M.E."/>
            <person name="Wiebenga A."/>
            <person name="Kun R.S."/>
            <person name="Lubbers R.J."/>
            <person name="Makela M.R."/>
            <person name="Barry K."/>
            <person name="Chovatia M."/>
            <person name="Clum A."/>
            <person name="Daum C."/>
            <person name="Haridas S."/>
            <person name="He G."/>
            <person name="LaButti K."/>
            <person name="Lipzen A."/>
            <person name="Mondo S."/>
            <person name="Riley R."/>
            <person name="Salamov A."/>
            <person name="Simmons B.A."/>
            <person name="Magnuson J.K."/>
            <person name="Henrissat B."/>
            <person name="Mortensen U.H."/>
            <person name="Larsen T.O."/>
            <person name="Devries R.P."/>
            <person name="Grigoriev I.V."/>
            <person name="Machida M."/>
            <person name="Baker S.E."/>
            <person name="Andersen M.R."/>
        </authorList>
    </citation>
    <scope>NUCLEOTIDE SEQUENCE [LARGE SCALE GENOMIC DNA]</scope>
    <source>
        <strain evidence="2 3">CBS 151.66</strain>
    </source>
</reference>
<dbReference type="AlphaFoldDB" id="A0A5N5X5C9"/>
<proteinExistence type="predicted"/>
<protein>
    <submittedName>
        <fullName evidence="2">Uncharacterized protein</fullName>
    </submittedName>
</protein>
<keyword evidence="3" id="KW-1185">Reference proteome</keyword>
<evidence type="ECO:0000313" key="2">
    <source>
        <dbReference type="EMBL" id="KAB8074724.1"/>
    </source>
</evidence>
<dbReference type="OrthoDB" id="10358703at2759"/>
<sequence>MCFLEIDNDGKGPCVRVVEYRAPSMRVSVPPPPPHGRRRRRRYSSSSSSSSDSCSTHDSTTVCPPRHSTHSDSHHHHHHHHSPSPSSSYTTMSRTRIRTLEESLAPIYRWRGRWFGSREPLPDHRCVEYVEPEIRRVRERRRPMWLEDVEYIRR</sequence>
<gene>
    <name evidence="2" type="ORF">BDV29DRAFT_173208</name>
</gene>
<dbReference type="Proteomes" id="UP000326565">
    <property type="component" value="Unassembled WGS sequence"/>
</dbReference>
<accession>A0A5N5X5C9</accession>
<name>A0A5N5X5C9_9EURO</name>
<organism evidence="2 3">
    <name type="scientific">Aspergillus leporis</name>
    <dbReference type="NCBI Taxonomy" id="41062"/>
    <lineage>
        <taxon>Eukaryota</taxon>
        <taxon>Fungi</taxon>
        <taxon>Dikarya</taxon>
        <taxon>Ascomycota</taxon>
        <taxon>Pezizomycotina</taxon>
        <taxon>Eurotiomycetes</taxon>
        <taxon>Eurotiomycetidae</taxon>
        <taxon>Eurotiales</taxon>
        <taxon>Aspergillaceae</taxon>
        <taxon>Aspergillus</taxon>
        <taxon>Aspergillus subgen. Circumdati</taxon>
    </lineage>
</organism>